<dbReference type="AlphaFoldDB" id="H8ZDS5"/>
<protein>
    <submittedName>
        <fullName evidence="1">Uncharacterized protein</fullName>
    </submittedName>
</protein>
<evidence type="ECO:0000313" key="1">
    <source>
        <dbReference type="EMBL" id="EHY65300.1"/>
    </source>
</evidence>
<accession>H8ZDS5</accession>
<dbReference type="EMBL" id="JH604636">
    <property type="protein sequence ID" value="EHY65300.1"/>
    <property type="molecule type" value="Genomic_DNA"/>
</dbReference>
<reference evidence="1" key="1">
    <citation type="submission" date="2011-03" db="EMBL/GenBank/DDBJ databases">
        <title>The Genome Sequence of Nematocida sp1 strain ERTm2.</title>
        <authorList>
            <consortium name="The Broad Institute Genome Sequencing Platform"/>
            <consortium name="The Broad Institute Genome Sequencing Center for Infectious Disease"/>
            <person name="Cuomo C."/>
            <person name="Troemel E."/>
            <person name="Young S.K."/>
            <person name="Zeng Q."/>
            <person name="Gargeya S."/>
            <person name="Fitzgerald M."/>
            <person name="Haas B."/>
            <person name="Abouelleil A."/>
            <person name="Alvarado L."/>
            <person name="Arachchi H.M."/>
            <person name="Berlin A."/>
            <person name="Brown A."/>
            <person name="Chapman S.B."/>
            <person name="Chen Z."/>
            <person name="Dunbar C."/>
            <person name="Freedman E."/>
            <person name="Gearin G."/>
            <person name="Gellesch M."/>
            <person name="Goldberg J."/>
            <person name="Griggs A."/>
            <person name="Gujja S."/>
            <person name="Heilman E.R."/>
            <person name="Heiman D."/>
            <person name="Howarth C."/>
            <person name="Larson L."/>
            <person name="Lui A."/>
            <person name="MacDonald P.J.P."/>
            <person name="Mehta T."/>
            <person name="Montmayeur A."/>
            <person name="Murphy C."/>
            <person name="Neiman D."/>
            <person name="Pearson M."/>
            <person name="Priest M."/>
            <person name="Roberts A."/>
            <person name="Saif S."/>
            <person name="Shea T."/>
            <person name="Shenoy N."/>
            <person name="Sisk P."/>
            <person name="Stolte C."/>
            <person name="Sykes S."/>
            <person name="White J."/>
            <person name="Yandava C."/>
            <person name="Wortman J."/>
            <person name="Nusbaum C."/>
            <person name="Birren B."/>
        </authorList>
    </citation>
    <scope>NUCLEOTIDE SEQUENCE</scope>
    <source>
        <strain evidence="1">ERTm2</strain>
    </source>
</reference>
<proteinExistence type="predicted"/>
<gene>
    <name evidence="1" type="ORF">NERG_01746</name>
</gene>
<organism evidence="1">
    <name type="scientific">Nematocida ausubeli (strain ATCC PRA-371 / ERTm2)</name>
    <name type="common">Nematode killer fungus</name>
    <dbReference type="NCBI Taxonomy" id="1913371"/>
    <lineage>
        <taxon>Eukaryota</taxon>
        <taxon>Fungi</taxon>
        <taxon>Fungi incertae sedis</taxon>
        <taxon>Microsporidia</taxon>
        <taxon>Nematocida</taxon>
    </lineage>
</organism>
<name>H8ZDS5_NEMA1</name>
<dbReference type="HOGENOM" id="CLU_2813000_0_0_1"/>
<dbReference type="Proteomes" id="UP000005622">
    <property type="component" value="Unassembled WGS sequence"/>
</dbReference>
<sequence>MESDKSHLGEYIVIHYATEDRAKPIIICSMPAKKVYLGIGKCFIILDIPKDSYTMYVLSKYAETINL</sequence>